<evidence type="ECO:0000313" key="9">
    <source>
        <dbReference type="EMBL" id="KAK8949185.1"/>
    </source>
</evidence>
<proteinExistence type="inferred from homology"/>
<keyword evidence="10" id="KW-1185">Reference proteome</keyword>
<protein>
    <submittedName>
        <fullName evidence="9">Mitogen-activated protein kinase kinase kinase NPK1</fullName>
    </submittedName>
</protein>
<evidence type="ECO:0000256" key="6">
    <source>
        <dbReference type="PROSITE-ProRule" id="PRU10141"/>
    </source>
</evidence>
<dbReference type="InterPro" id="IPR011990">
    <property type="entry name" value="TPR-like_helical_dom_sf"/>
</dbReference>
<dbReference type="PANTHER" id="PTHR48011">
    <property type="entry name" value="CCR4-NOT TRANSCRIPTIONAL COMPLEX SUBUNIT CAF120-RELATED"/>
    <property type="match status" value="1"/>
</dbReference>
<dbReference type="PROSITE" id="PS50011">
    <property type="entry name" value="PROTEIN_KINASE_DOM"/>
    <property type="match status" value="1"/>
</dbReference>
<keyword evidence="4 9" id="KW-0418">Kinase</keyword>
<accession>A0AAP0BS78</accession>
<dbReference type="InterPro" id="IPR000719">
    <property type="entry name" value="Prot_kinase_dom"/>
</dbReference>
<dbReference type="Pfam" id="PF01535">
    <property type="entry name" value="PPR"/>
    <property type="match status" value="2"/>
</dbReference>
<evidence type="ECO:0000256" key="1">
    <source>
        <dbReference type="ARBA" id="ARBA00022679"/>
    </source>
</evidence>
<dbReference type="InterPro" id="IPR002885">
    <property type="entry name" value="PPR_rpt"/>
</dbReference>
<keyword evidence="3 6" id="KW-0547">Nucleotide-binding</keyword>
<evidence type="ECO:0000256" key="3">
    <source>
        <dbReference type="ARBA" id="ARBA00022741"/>
    </source>
</evidence>
<dbReference type="Gene3D" id="1.10.510.10">
    <property type="entry name" value="Transferase(Phosphotransferase) domain 1"/>
    <property type="match status" value="1"/>
</dbReference>
<dbReference type="InterPro" id="IPR011009">
    <property type="entry name" value="Kinase-like_dom_sf"/>
</dbReference>
<sequence>MVTAGDWIIGRTIGSGATATVSLASTRTSGEVFAVKSSPITSSALLQREQSILCSLSSPHIISCLGSDSSTDSYHLFLELAGRGTLSDLAGLVDEPEIRSITQQILLALCYLKSTGFAHCDIKGKNVLIGSDGLVKLGDFGCARRVEANARVPVMGTPAFMAPEAARGEEQGFAGDIWSLGCTVVEMATGRSPWPEITDAVSALYRIGFTSDSPIIPEWISDEGKDFVSKCFVRDPKQRWTAEQLLRHPFVAAEPPLQILLPNEKQGRWHKMLEKLKRVNKMKVVEALVDMYCRCGCVEAALEVFRRVSSKDIVLWNVMIGGLAMHDHDRLAVDLFALMKETATASNESTYIAAMFAQTVHIVLACTKPKMACT</sequence>
<dbReference type="PROSITE" id="PS00107">
    <property type="entry name" value="PROTEIN_KINASE_ATP"/>
    <property type="match status" value="1"/>
</dbReference>
<dbReference type="AlphaFoldDB" id="A0AAP0BS78"/>
<keyword evidence="7" id="KW-0723">Serine/threonine-protein kinase</keyword>
<organism evidence="9 10">
    <name type="scientific">Platanthera zijinensis</name>
    <dbReference type="NCBI Taxonomy" id="2320716"/>
    <lineage>
        <taxon>Eukaryota</taxon>
        <taxon>Viridiplantae</taxon>
        <taxon>Streptophyta</taxon>
        <taxon>Embryophyta</taxon>
        <taxon>Tracheophyta</taxon>
        <taxon>Spermatophyta</taxon>
        <taxon>Magnoliopsida</taxon>
        <taxon>Liliopsida</taxon>
        <taxon>Asparagales</taxon>
        <taxon>Orchidaceae</taxon>
        <taxon>Orchidoideae</taxon>
        <taxon>Orchideae</taxon>
        <taxon>Orchidinae</taxon>
        <taxon>Platanthera</taxon>
    </lineage>
</organism>
<feature type="binding site" evidence="6">
    <location>
        <position position="36"/>
    </location>
    <ligand>
        <name>ATP</name>
        <dbReference type="ChEBI" id="CHEBI:30616"/>
    </ligand>
</feature>
<keyword evidence="5 6" id="KW-0067">ATP-binding</keyword>
<dbReference type="GO" id="GO:0005524">
    <property type="term" value="F:ATP binding"/>
    <property type="evidence" value="ECO:0007669"/>
    <property type="project" value="UniProtKB-UniRule"/>
</dbReference>
<dbReference type="PANTHER" id="PTHR48011:SF4">
    <property type="entry name" value="MITOGEN-ACTIVATED PROTEIN KINASE KINASE KINASE 19"/>
    <property type="match status" value="1"/>
</dbReference>
<evidence type="ECO:0000259" key="8">
    <source>
        <dbReference type="PROSITE" id="PS50011"/>
    </source>
</evidence>
<dbReference type="InterPro" id="IPR008271">
    <property type="entry name" value="Ser/Thr_kinase_AS"/>
</dbReference>
<gene>
    <name evidence="9" type="primary">NPK1</name>
    <name evidence="9" type="ORF">KSP39_PZI005678</name>
</gene>
<dbReference type="InterPro" id="IPR017441">
    <property type="entry name" value="Protein_kinase_ATP_BS"/>
</dbReference>
<evidence type="ECO:0000256" key="2">
    <source>
        <dbReference type="ARBA" id="ARBA00022737"/>
    </source>
</evidence>
<dbReference type="NCBIfam" id="TIGR00756">
    <property type="entry name" value="PPR"/>
    <property type="match status" value="1"/>
</dbReference>
<dbReference type="Proteomes" id="UP001418222">
    <property type="component" value="Unassembled WGS sequence"/>
</dbReference>
<keyword evidence="1" id="KW-0808">Transferase</keyword>
<dbReference type="EMBL" id="JBBWWQ010000004">
    <property type="protein sequence ID" value="KAK8949185.1"/>
    <property type="molecule type" value="Genomic_DNA"/>
</dbReference>
<reference evidence="9 10" key="1">
    <citation type="journal article" date="2022" name="Nat. Plants">
        <title>Genomes of leafy and leafless Platanthera orchids illuminate the evolution of mycoheterotrophy.</title>
        <authorList>
            <person name="Li M.H."/>
            <person name="Liu K.W."/>
            <person name="Li Z."/>
            <person name="Lu H.C."/>
            <person name="Ye Q.L."/>
            <person name="Zhang D."/>
            <person name="Wang J.Y."/>
            <person name="Li Y.F."/>
            <person name="Zhong Z.M."/>
            <person name="Liu X."/>
            <person name="Yu X."/>
            <person name="Liu D.K."/>
            <person name="Tu X.D."/>
            <person name="Liu B."/>
            <person name="Hao Y."/>
            <person name="Liao X.Y."/>
            <person name="Jiang Y.T."/>
            <person name="Sun W.H."/>
            <person name="Chen J."/>
            <person name="Chen Y.Q."/>
            <person name="Ai Y."/>
            <person name="Zhai J.W."/>
            <person name="Wu S.S."/>
            <person name="Zhou Z."/>
            <person name="Hsiao Y.Y."/>
            <person name="Wu W.L."/>
            <person name="Chen Y.Y."/>
            <person name="Lin Y.F."/>
            <person name="Hsu J.L."/>
            <person name="Li C.Y."/>
            <person name="Wang Z.W."/>
            <person name="Zhao X."/>
            <person name="Zhong W.Y."/>
            <person name="Ma X.K."/>
            <person name="Ma L."/>
            <person name="Huang J."/>
            <person name="Chen G.Z."/>
            <person name="Huang M.Z."/>
            <person name="Huang L."/>
            <person name="Peng D.H."/>
            <person name="Luo Y.B."/>
            <person name="Zou S.Q."/>
            <person name="Chen S.P."/>
            <person name="Lan S."/>
            <person name="Tsai W.C."/>
            <person name="Van de Peer Y."/>
            <person name="Liu Z.J."/>
        </authorList>
    </citation>
    <scope>NUCLEOTIDE SEQUENCE [LARGE SCALE GENOMIC DNA]</scope>
    <source>
        <strain evidence="9">Lor287</strain>
    </source>
</reference>
<feature type="domain" description="Protein kinase" evidence="8">
    <location>
        <begin position="7"/>
        <end position="251"/>
    </location>
</feature>
<evidence type="ECO:0000256" key="4">
    <source>
        <dbReference type="ARBA" id="ARBA00022777"/>
    </source>
</evidence>
<dbReference type="CDD" id="cd06606">
    <property type="entry name" value="STKc_MAPKKK"/>
    <property type="match status" value="1"/>
</dbReference>
<dbReference type="GO" id="GO:0007165">
    <property type="term" value="P:signal transduction"/>
    <property type="evidence" value="ECO:0007669"/>
    <property type="project" value="TreeGrafter"/>
</dbReference>
<dbReference type="Gene3D" id="1.25.40.10">
    <property type="entry name" value="Tetratricopeptide repeat domain"/>
    <property type="match status" value="1"/>
</dbReference>
<evidence type="ECO:0000256" key="7">
    <source>
        <dbReference type="RuleBase" id="RU000304"/>
    </source>
</evidence>
<keyword evidence="2" id="KW-0677">Repeat</keyword>
<evidence type="ECO:0000256" key="5">
    <source>
        <dbReference type="ARBA" id="ARBA00022840"/>
    </source>
</evidence>
<dbReference type="InterPro" id="IPR052751">
    <property type="entry name" value="Plant_MAPKKK"/>
</dbReference>
<comment type="caution">
    <text evidence="9">The sequence shown here is derived from an EMBL/GenBank/DDBJ whole genome shotgun (WGS) entry which is preliminary data.</text>
</comment>
<name>A0AAP0BS78_9ASPA</name>
<comment type="similarity">
    <text evidence="7">Belongs to the protein kinase superfamily.</text>
</comment>
<dbReference type="Pfam" id="PF00069">
    <property type="entry name" value="Pkinase"/>
    <property type="match status" value="1"/>
</dbReference>
<dbReference type="SMART" id="SM00220">
    <property type="entry name" value="S_TKc"/>
    <property type="match status" value="1"/>
</dbReference>
<dbReference type="PROSITE" id="PS00108">
    <property type="entry name" value="PROTEIN_KINASE_ST"/>
    <property type="match status" value="1"/>
</dbReference>
<dbReference type="GO" id="GO:0004674">
    <property type="term" value="F:protein serine/threonine kinase activity"/>
    <property type="evidence" value="ECO:0007669"/>
    <property type="project" value="UniProtKB-KW"/>
</dbReference>
<dbReference type="SUPFAM" id="SSF56112">
    <property type="entry name" value="Protein kinase-like (PK-like)"/>
    <property type="match status" value="1"/>
</dbReference>
<evidence type="ECO:0000313" key="10">
    <source>
        <dbReference type="Proteomes" id="UP001418222"/>
    </source>
</evidence>